<protein>
    <recommendedName>
        <fullName evidence="3">Enterotoxin</fullName>
    </recommendedName>
</protein>
<dbReference type="InterPro" id="IPR017853">
    <property type="entry name" value="GH"/>
</dbReference>
<evidence type="ECO:0008006" key="3">
    <source>
        <dbReference type="Google" id="ProtNLM"/>
    </source>
</evidence>
<evidence type="ECO:0000313" key="1">
    <source>
        <dbReference type="EMBL" id="RZU42728.1"/>
    </source>
</evidence>
<dbReference type="RefSeq" id="WP_130420742.1">
    <property type="nucleotide sequence ID" value="NZ_SHKW01000001.1"/>
</dbReference>
<keyword evidence="2" id="KW-1185">Reference proteome</keyword>
<dbReference type="Proteomes" id="UP000292958">
    <property type="component" value="Unassembled WGS sequence"/>
</dbReference>
<evidence type="ECO:0000313" key="2">
    <source>
        <dbReference type="Proteomes" id="UP000292958"/>
    </source>
</evidence>
<dbReference type="InterPro" id="IPR013785">
    <property type="entry name" value="Aldolase_TIM"/>
</dbReference>
<dbReference type="AlphaFoldDB" id="A0A4Q7YYA0"/>
<dbReference type="OrthoDB" id="3183911at2"/>
<sequence length="670" mass="75323">MRKGISAWLLLFSVRMMSAQIPDGGKAVVEGAAGSLILGNRVIAARCNANGPGLHLELKDMLANRTLPLDGPFSILFADGTIVRGDQMHVVQRPVTTEMKANTAASRESERFTGKAIHAVLEDEQSGLRVRWSLELRDGSRYIRQVYTLEAPTHDLAMRSVRLIDIRPADDVLRNTRVVGTVAGSPIASGDFFLGFEHPLSISRVVHGEATADLERTLPLVKGQSITYSSVVGVVPSGQLRRGFLEYLERERAHPYRTFLHYNSWYDMGFFTPYDQAMALDRVRTFGEELHEKRGVTMDSFLFDDGWDDHASLWSFNKGFPNGFVPIREAAQKYGFTPGVWLSPWGGYSKPKQERVKFGQVQGFEIVSGGFALSGPKYYERFRDVCLKMIREQGVNQFKFDGTGNVNHVVAGSSFDSDFDAMIHLIDDLREAKPDIYINLTTGTTASPFWLRYADSIWRGGEDDALAGVGTKRERWITYRDAQTYERIVAKGPLFPLSSLMLHGIIYARYDERLKDDPGDDFSNEVRSYFGTGTQLQEMYLTPDLLSEKNWDTLAEAARWSRNNASVLKDTHWVGGDPAWLDVYGWASWSKEKSILVLRNPSDKPQEISLDVATVLELPESAAQNFSAHSPWREDTERVSVELKAGTPHRFQLNPFEVLTLELQPSGQKQ</sequence>
<accession>A0A4Q7YYA0</accession>
<dbReference type="EMBL" id="SHKW01000001">
    <property type="protein sequence ID" value="RZU42728.1"/>
    <property type="molecule type" value="Genomic_DNA"/>
</dbReference>
<organism evidence="1 2">
    <name type="scientific">Edaphobacter modestus</name>
    <dbReference type="NCBI Taxonomy" id="388466"/>
    <lineage>
        <taxon>Bacteria</taxon>
        <taxon>Pseudomonadati</taxon>
        <taxon>Acidobacteriota</taxon>
        <taxon>Terriglobia</taxon>
        <taxon>Terriglobales</taxon>
        <taxon>Acidobacteriaceae</taxon>
        <taxon>Edaphobacter</taxon>
    </lineage>
</organism>
<name>A0A4Q7YYA0_9BACT</name>
<proteinExistence type="predicted"/>
<comment type="caution">
    <text evidence="1">The sequence shown here is derived from an EMBL/GenBank/DDBJ whole genome shotgun (WGS) entry which is preliminary data.</text>
</comment>
<gene>
    <name evidence="1" type="ORF">BDD14_4322</name>
</gene>
<reference evidence="1 2" key="1">
    <citation type="submission" date="2019-02" db="EMBL/GenBank/DDBJ databases">
        <title>Genomic Encyclopedia of Archaeal and Bacterial Type Strains, Phase II (KMG-II): from individual species to whole genera.</title>
        <authorList>
            <person name="Goeker M."/>
        </authorList>
    </citation>
    <scope>NUCLEOTIDE SEQUENCE [LARGE SCALE GENOMIC DNA]</scope>
    <source>
        <strain evidence="1 2">DSM 18101</strain>
    </source>
</reference>
<dbReference type="Gene3D" id="3.20.20.70">
    <property type="entry name" value="Aldolase class I"/>
    <property type="match status" value="1"/>
</dbReference>
<dbReference type="SUPFAM" id="SSF51445">
    <property type="entry name" value="(Trans)glycosidases"/>
    <property type="match status" value="1"/>
</dbReference>